<keyword evidence="2" id="KW-0808">Transferase</keyword>
<accession>A0A397QTM2</accession>
<dbReference type="Pfam" id="PF08241">
    <property type="entry name" value="Methyltransf_11"/>
    <property type="match status" value="1"/>
</dbReference>
<dbReference type="OrthoDB" id="9804312at2"/>
<dbReference type="Proteomes" id="UP000266506">
    <property type="component" value="Unassembled WGS sequence"/>
</dbReference>
<keyword evidence="2" id="KW-0489">Methyltransferase</keyword>
<protein>
    <submittedName>
        <fullName evidence="2">Methyltransferase family protein</fullName>
    </submittedName>
</protein>
<evidence type="ECO:0000259" key="1">
    <source>
        <dbReference type="Pfam" id="PF08241"/>
    </source>
</evidence>
<keyword evidence="3" id="KW-1185">Reference proteome</keyword>
<dbReference type="InParanoid" id="A0A397QTM2"/>
<dbReference type="SUPFAM" id="SSF53335">
    <property type="entry name" value="S-adenosyl-L-methionine-dependent methyltransferases"/>
    <property type="match status" value="1"/>
</dbReference>
<reference evidence="2 3" key="1">
    <citation type="submission" date="2018-08" db="EMBL/GenBank/DDBJ databases">
        <title>Genomic Encyclopedia of Archaeal and Bacterial Type Strains, Phase II (KMG-II): from individual species to whole genera.</title>
        <authorList>
            <person name="Goeker M."/>
        </authorList>
    </citation>
    <scope>NUCLEOTIDE SEQUENCE [LARGE SCALE GENOMIC DNA]</scope>
    <source>
        <strain evidence="2 3">ATCC 27112</strain>
    </source>
</reference>
<dbReference type="GO" id="GO:0008757">
    <property type="term" value="F:S-adenosylmethionine-dependent methyltransferase activity"/>
    <property type="evidence" value="ECO:0007669"/>
    <property type="project" value="InterPro"/>
</dbReference>
<dbReference type="InterPro" id="IPR013216">
    <property type="entry name" value="Methyltransf_11"/>
</dbReference>
<evidence type="ECO:0000313" key="3">
    <source>
        <dbReference type="Proteomes" id="UP000266506"/>
    </source>
</evidence>
<dbReference type="PANTHER" id="PTHR43861:SF1">
    <property type="entry name" value="TRANS-ACONITATE 2-METHYLTRANSFERASE"/>
    <property type="match status" value="1"/>
</dbReference>
<comment type="caution">
    <text evidence="2">The sequence shown here is derived from an EMBL/GenBank/DDBJ whole genome shotgun (WGS) entry which is preliminary data.</text>
</comment>
<dbReference type="AlphaFoldDB" id="A0A397QTM2"/>
<dbReference type="EMBL" id="QXEV01000028">
    <property type="protein sequence ID" value="RIA64940.1"/>
    <property type="molecule type" value="Genomic_DNA"/>
</dbReference>
<name>A0A397QTM2_9MOLU</name>
<gene>
    <name evidence="2" type="ORF">EI71_01720</name>
</gene>
<sequence length="195" mass="22293">MMGTKEYYLENAKQFILDTEHADMSAQYEIFLKYMPKRGKILDLGCGSGRDSLYFQSIGYDVLAIDPIDEFLNHAKEIGVKNVLKQTAEELNYNEEFDGIWASASLLHVPACDLNLVLKKCSKALKDNGVFYCSFKYGTFEGERTERYYVDQTESSILSYLKDTGLVLAFVNMSDDVRENRTDRWLNAVLVKEVA</sequence>
<dbReference type="Gene3D" id="3.40.50.150">
    <property type="entry name" value="Vaccinia Virus protein VP39"/>
    <property type="match status" value="1"/>
</dbReference>
<dbReference type="InterPro" id="IPR029063">
    <property type="entry name" value="SAM-dependent_MTases_sf"/>
</dbReference>
<dbReference type="PANTHER" id="PTHR43861">
    <property type="entry name" value="TRANS-ACONITATE 2-METHYLTRANSFERASE-RELATED"/>
    <property type="match status" value="1"/>
</dbReference>
<dbReference type="CDD" id="cd02440">
    <property type="entry name" value="AdoMet_MTases"/>
    <property type="match status" value="1"/>
</dbReference>
<proteinExistence type="predicted"/>
<dbReference type="GO" id="GO:0032259">
    <property type="term" value="P:methylation"/>
    <property type="evidence" value="ECO:0007669"/>
    <property type="project" value="UniProtKB-KW"/>
</dbReference>
<dbReference type="RefSeq" id="WP_119016800.1">
    <property type="nucleotide sequence ID" value="NZ_QXEV01000028.1"/>
</dbReference>
<organism evidence="2 3">
    <name type="scientific">Anaeroplasma bactoclasticum</name>
    <dbReference type="NCBI Taxonomy" id="2088"/>
    <lineage>
        <taxon>Bacteria</taxon>
        <taxon>Bacillati</taxon>
        <taxon>Mycoplasmatota</taxon>
        <taxon>Mollicutes</taxon>
        <taxon>Anaeroplasmatales</taxon>
        <taxon>Anaeroplasmataceae</taxon>
        <taxon>Anaeroplasma</taxon>
    </lineage>
</organism>
<evidence type="ECO:0000313" key="2">
    <source>
        <dbReference type="EMBL" id="RIA64940.1"/>
    </source>
</evidence>
<feature type="domain" description="Methyltransferase type 11" evidence="1">
    <location>
        <begin position="42"/>
        <end position="133"/>
    </location>
</feature>